<evidence type="ECO:0000313" key="2">
    <source>
        <dbReference type="EMBL" id="KAI0500737.1"/>
    </source>
</evidence>
<dbReference type="GO" id="GO:0003824">
    <property type="term" value="F:catalytic activity"/>
    <property type="evidence" value="ECO:0007669"/>
    <property type="project" value="InterPro"/>
</dbReference>
<evidence type="ECO:0000259" key="1">
    <source>
        <dbReference type="Pfam" id="PF03372"/>
    </source>
</evidence>
<reference evidence="2" key="1">
    <citation type="journal article" date="2022" name="Front. Genet.">
        <title>Chromosome-Scale Assembly of the Dendrobium nobile Genome Provides Insights Into the Molecular Mechanism of the Biosynthesis of the Medicinal Active Ingredient of Dendrobium.</title>
        <authorList>
            <person name="Xu Q."/>
            <person name="Niu S.-C."/>
            <person name="Li K.-L."/>
            <person name="Zheng P.-J."/>
            <person name="Zhang X.-J."/>
            <person name="Jia Y."/>
            <person name="Liu Y."/>
            <person name="Niu Y.-X."/>
            <person name="Yu L.-H."/>
            <person name="Chen D.-F."/>
            <person name="Zhang G.-Q."/>
        </authorList>
    </citation>
    <scope>NUCLEOTIDE SEQUENCE</scope>
    <source>
        <tissue evidence="2">Leaf</tissue>
    </source>
</reference>
<organism evidence="2 3">
    <name type="scientific">Dendrobium nobile</name>
    <name type="common">Orchid</name>
    <dbReference type="NCBI Taxonomy" id="94219"/>
    <lineage>
        <taxon>Eukaryota</taxon>
        <taxon>Viridiplantae</taxon>
        <taxon>Streptophyta</taxon>
        <taxon>Embryophyta</taxon>
        <taxon>Tracheophyta</taxon>
        <taxon>Spermatophyta</taxon>
        <taxon>Magnoliopsida</taxon>
        <taxon>Liliopsida</taxon>
        <taxon>Asparagales</taxon>
        <taxon>Orchidaceae</taxon>
        <taxon>Epidendroideae</taxon>
        <taxon>Malaxideae</taxon>
        <taxon>Dendrobiinae</taxon>
        <taxon>Dendrobium</taxon>
    </lineage>
</organism>
<protein>
    <recommendedName>
        <fullName evidence="1">Endonuclease/exonuclease/phosphatase domain-containing protein</fullName>
    </recommendedName>
</protein>
<comment type="caution">
    <text evidence="2">The sequence shown here is derived from an EMBL/GenBank/DDBJ whole genome shotgun (WGS) entry which is preliminary data.</text>
</comment>
<dbReference type="PANTHER" id="PTHR33710">
    <property type="entry name" value="BNAC02G09200D PROTEIN"/>
    <property type="match status" value="1"/>
</dbReference>
<proteinExistence type="predicted"/>
<feature type="domain" description="Endonuclease/exonuclease/phosphatase" evidence="1">
    <location>
        <begin position="185"/>
        <end position="299"/>
    </location>
</feature>
<dbReference type="Gene3D" id="3.60.10.10">
    <property type="entry name" value="Endonuclease/exonuclease/phosphatase"/>
    <property type="match status" value="1"/>
</dbReference>
<dbReference type="InterPro" id="IPR005135">
    <property type="entry name" value="Endo/exonuclease/phosphatase"/>
</dbReference>
<dbReference type="PANTHER" id="PTHR33710:SF71">
    <property type="entry name" value="ENDONUCLEASE_EXONUCLEASE_PHOSPHATASE DOMAIN-CONTAINING PROTEIN"/>
    <property type="match status" value="1"/>
</dbReference>
<evidence type="ECO:0000313" key="3">
    <source>
        <dbReference type="Proteomes" id="UP000829196"/>
    </source>
</evidence>
<dbReference type="Proteomes" id="UP000829196">
    <property type="component" value="Unassembled WGS sequence"/>
</dbReference>
<sequence>MKKGKFCLLTVRKAKLFLIWNVVPLYLVSWVTKMSIIKWRIILLCSIWVKETLLNHIRKKAKRIRNLPLMCRFLIKLKLILEVLMVKSLIWNIRGIGGKDSIVRAKNMCRIHHIHLLVIIEPLISMNKLDITAYKLGFSSKFANCSNKIWLFWNNVVNITILNDFVQVVNVSISMFSFNCKASFIYAACTRMGRLTLWKQLYDFAATDPGPWCIGGDFNIISNASERLGGNIPNAQAMDDFNSMISTCELHDIGFFGNAFTWSRGNLWQRLDRLLFNNDWMAKFHVTHVEHLSRTASDHAPLLLSITNSNVYIPNAFKF</sequence>
<dbReference type="EMBL" id="JAGYWB010000013">
    <property type="protein sequence ID" value="KAI0500737.1"/>
    <property type="molecule type" value="Genomic_DNA"/>
</dbReference>
<gene>
    <name evidence="2" type="ORF">KFK09_018953</name>
</gene>
<dbReference type="OrthoDB" id="682716at2759"/>
<dbReference type="InterPro" id="IPR036691">
    <property type="entry name" value="Endo/exonu/phosph_ase_sf"/>
</dbReference>
<name>A0A8T3AX89_DENNO</name>
<dbReference type="AlphaFoldDB" id="A0A8T3AX89"/>
<keyword evidence="3" id="KW-1185">Reference proteome</keyword>
<dbReference type="Pfam" id="PF03372">
    <property type="entry name" value="Exo_endo_phos"/>
    <property type="match status" value="1"/>
</dbReference>
<accession>A0A8T3AX89</accession>
<dbReference type="SUPFAM" id="SSF56219">
    <property type="entry name" value="DNase I-like"/>
    <property type="match status" value="1"/>
</dbReference>
<dbReference type="SMR" id="A0A8T3AX89"/>